<dbReference type="EMBL" id="JACHGT010000002">
    <property type="protein sequence ID" value="MBB6032983.1"/>
    <property type="molecule type" value="Genomic_DNA"/>
</dbReference>
<proteinExistence type="predicted"/>
<feature type="signal peptide" evidence="2">
    <location>
        <begin position="1"/>
        <end position="26"/>
    </location>
</feature>
<protein>
    <submittedName>
        <fullName evidence="4">ABC-type amino acid transport substrate-binding protein</fullName>
    </submittedName>
</protein>
<dbReference type="SMART" id="SM00062">
    <property type="entry name" value="PBPb"/>
    <property type="match status" value="1"/>
</dbReference>
<name>A0A841FD95_9ACTN</name>
<dbReference type="Pfam" id="PF00497">
    <property type="entry name" value="SBP_bac_3"/>
    <property type="match status" value="1"/>
</dbReference>
<organism evidence="4 5">
    <name type="scientific">Phytomonospora endophytica</name>
    <dbReference type="NCBI Taxonomy" id="714109"/>
    <lineage>
        <taxon>Bacteria</taxon>
        <taxon>Bacillati</taxon>
        <taxon>Actinomycetota</taxon>
        <taxon>Actinomycetes</taxon>
        <taxon>Micromonosporales</taxon>
        <taxon>Micromonosporaceae</taxon>
        <taxon>Phytomonospora</taxon>
    </lineage>
</organism>
<keyword evidence="5" id="KW-1185">Reference proteome</keyword>
<evidence type="ECO:0000259" key="3">
    <source>
        <dbReference type="SMART" id="SM00062"/>
    </source>
</evidence>
<dbReference type="Gene3D" id="3.40.190.10">
    <property type="entry name" value="Periplasmic binding protein-like II"/>
    <property type="match status" value="2"/>
</dbReference>
<evidence type="ECO:0000256" key="1">
    <source>
        <dbReference type="ARBA" id="ARBA00022729"/>
    </source>
</evidence>
<evidence type="ECO:0000313" key="4">
    <source>
        <dbReference type="EMBL" id="MBB6032983.1"/>
    </source>
</evidence>
<dbReference type="RefSeq" id="WP_184785907.1">
    <property type="nucleotide sequence ID" value="NZ_BONT01000020.1"/>
</dbReference>
<reference evidence="4 5" key="1">
    <citation type="submission" date="2020-08" db="EMBL/GenBank/DDBJ databases">
        <title>Genomic Encyclopedia of Type Strains, Phase IV (KMG-IV): sequencing the most valuable type-strain genomes for metagenomic binning, comparative biology and taxonomic classification.</title>
        <authorList>
            <person name="Goeker M."/>
        </authorList>
    </citation>
    <scope>NUCLEOTIDE SEQUENCE [LARGE SCALE GENOMIC DNA]</scope>
    <source>
        <strain evidence="4 5">YIM 65646</strain>
    </source>
</reference>
<dbReference type="PROSITE" id="PS51257">
    <property type="entry name" value="PROKAR_LIPOPROTEIN"/>
    <property type="match status" value="1"/>
</dbReference>
<feature type="domain" description="Solute-binding protein family 3/N-terminal" evidence="3">
    <location>
        <begin position="43"/>
        <end position="267"/>
    </location>
</feature>
<evidence type="ECO:0000256" key="2">
    <source>
        <dbReference type="SAM" id="SignalP"/>
    </source>
</evidence>
<dbReference type="InterPro" id="IPR001638">
    <property type="entry name" value="Solute-binding_3/MltF_N"/>
</dbReference>
<accession>A0A841FD95</accession>
<sequence>MAAHLNRTARLAGTLATVLAVAAASAACTDTPDKEYGLSRDGKLSICVVMPTPMYAQTGADQQPSGLDVDVLARVTDKIGLEPNYITIGADWIGTDKPFDDAKCEIIAGGRIVDAATRDVLDYTSPYLRTHASMLVRADSDVKAPDDLSGKAVATPGDRPWTGIMSAYAADWGVTQAPQADMVAALAALDAGDVPAVLGDDASLRYLAAQSAGKYRLVEGVGEPFFPVAFATSIYIETDLRDDLNETILELEETGVLAEVQRTWTGV</sequence>
<dbReference type="SUPFAM" id="SSF53850">
    <property type="entry name" value="Periplasmic binding protein-like II"/>
    <property type="match status" value="1"/>
</dbReference>
<evidence type="ECO:0000313" key="5">
    <source>
        <dbReference type="Proteomes" id="UP000548476"/>
    </source>
</evidence>
<gene>
    <name evidence="4" type="ORF">HNR73_000830</name>
</gene>
<comment type="caution">
    <text evidence="4">The sequence shown here is derived from an EMBL/GenBank/DDBJ whole genome shotgun (WGS) entry which is preliminary data.</text>
</comment>
<dbReference type="Proteomes" id="UP000548476">
    <property type="component" value="Unassembled WGS sequence"/>
</dbReference>
<dbReference type="PANTHER" id="PTHR35936">
    <property type="entry name" value="MEMBRANE-BOUND LYTIC MUREIN TRANSGLYCOSYLASE F"/>
    <property type="match status" value="1"/>
</dbReference>
<dbReference type="AlphaFoldDB" id="A0A841FD95"/>
<feature type="chain" id="PRO_5032290717" evidence="2">
    <location>
        <begin position="27"/>
        <end position="267"/>
    </location>
</feature>
<dbReference type="PANTHER" id="PTHR35936:SF17">
    <property type="entry name" value="ARGININE-BINDING EXTRACELLULAR PROTEIN ARTP"/>
    <property type="match status" value="1"/>
</dbReference>
<keyword evidence="1 2" id="KW-0732">Signal</keyword>